<name>A0A366RP85_9HYPO</name>
<dbReference type="EMBL" id="QKXC01000128">
    <property type="protein sequence ID" value="RBR18115.1"/>
    <property type="molecule type" value="Genomic_DNA"/>
</dbReference>
<reference evidence="2 3" key="1">
    <citation type="submission" date="2018-06" db="EMBL/GenBank/DDBJ databases">
        <title>Fusarium incarnatum-equiseti species complex species 28.</title>
        <authorList>
            <person name="Gardiner D.M."/>
        </authorList>
    </citation>
    <scope>NUCLEOTIDE SEQUENCE [LARGE SCALE GENOMIC DNA]</scope>
    <source>
        <strain evidence="2 3">FIESC_28</strain>
    </source>
</reference>
<dbReference type="Proteomes" id="UP000253153">
    <property type="component" value="Unassembled WGS sequence"/>
</dbReference>
<comment type="caution">
    <text evidence="2">The sequence shown here is derived from an EMBL/GenBank/DDBJ whole genome shotgun (WGS) entry which is preliminary data.</text>
</comment>
<dbReference type="GeneID" id="41995621"/>
<dbReference type="InterPro" id="IPR047122">
    <property type="entry name" value="Trans-enoyl_RdTase-like"/>
</dbReference>
<accession>A0A366RP85</accession>
<protein>
    <recommendedName>
        <fullName evidence="4">Alcohol dehydrogenase-like C-terminal domain-containing protein</fullName>
    </recommendedName>
</protein>
<dbReference type="InterPro" id="IPR036291">
    <property type="entry name" value="NAD(P)-bd_dom_sf"/>
</dbReference>
<dbReference type="SUPFAM" id="SSF51735">
    <property type="entry name" value="NAD(P)-binding Rossmann-fold domains"/>
    <property type="match status" value="1"/>
</dbReference>
<dbReference type="Gene3D" id="3.40.50.720">
    <property type="entry name" value="NAD(P)-binding Rossmann-like Domain"/>
    <property type="match status" value="1"/>
</dbReference>
<evidence type="ECO:0008006" key="4">
    <source>
        <dbReference type="Google" id="ProtNLM"/>
    </source>
</evidence>
<dbReference type="PANTHER" id="PTHR45348:SF7">
    <property type="entry name" value="ZINC BINDING OXIDOREDUCTASE, PUTATIVE-RELATED"/>
    <property type="match status" value="1"/>
</dbReference>
<dbReference type="RefSeq" id="XP_031015571.1">
    <property type="nucleotide sequence ID" value="XM_031160325.1"/>
</dbReference>
<keyword evidence="1" id="KW-0560">Oxidoreductase</keyword>
<dbReference type="Gene3D" id="3.90.180.10">
    <property type="entry name" value="Medium-chain alcohol dehydrogenases, catalytic domain"/>
    <property type="match status" value="1"/>
</dbReference>
<dbReference type="PANTHER" id="PTHR45348">
    <property type="entry name" value="HYPOTHETICAL OXIDOREDUCTASE (EUROFUNG)"/>
    <property type="match status" value="1"/>
</dbReference>
<evidence type="ECO:0000256" key="1">
    <source>
        <dbReference type="ARBA" id="ARBA00023002"/>
    </source>
</evidence>
<proteinExistence type="predicted"/>
<sequence>MVARSDLLYKIPAGISSKNASTICIAAHTASDALLNVIGLGFPPADVPGISVSGKGILIWGGASSVGIMATQIARAAGFQYIFVTASTKNHNDMKAGQKPLGIELAIAFDTVGKGTTNHGPPTGPSGPELTRLALSASNPGDLRLACTLPVPADSDFGFCASFRPKGSLNAMGAPQDPNSSGRVRKVMEHLLANDKERLKLPVVTTITGTKAGISGIRRAAEGKMSLEKLGLEHPLD</sequence>
<organism evidence="2 3">
    <name type="scientific">Fusarium coffeatum</name>
    <dbReference type="NCBI Taxonomy" id="231269"/>
    <lineage>
        <taxon>Eukaryota</taxon>
        <taxon>Fungi</taxon>
        <taxon>Dikarya</taxon>
        <taxon>Ascomycota</taxon>
        <taxon>Pezizomycotina</taxon>
        <taxon>Sordariomycetes</taxon>
        <taxon>Hypocreomycetidae</taxon>
        <taxon>Hypocreales</taxon>
        <taxon>Nectriaceae</taxon>
        <taxon>Fusarium</taxon>
        <taxon>Fusarium incarnatum-equiseti species complex</taxon>
    </lineage>
</organism>
<dbReference type="GO" id="GO:0016651">
    <property type="term" value="F:oxidoreductase activity, acting on NAD(P)H"/>
    <property type="evidence" value="ECO:0007669"/>
    <property type="project" value="InterPro"/>
</dbReference>
<dbReference type="AlphaFoldDB" id="A0A366RP85"/>
<evidence type="ECO:0000313" key="3">
    <source>
        <dbReference type="Proteomes" id="UP000253153"/>
    </source>
</evidence>
<evidence type="ECO:0000313" key="2">
    <source>
        <dbReference type="EMBL" id="RBR18115.1"/>
    </source>
</evidence>
<dbReference type="OrthoDB" id="10257049at2759"/>
<keyword evidence="3" id="KW-1185">Reference proteome</keyword>
<gene>
    <name evidence="2" type="ORF">FIESC28_06181</name>
</gene>